<accession>A0AC60PWC3</accession>
<reference evidence="1 2" key="1">
    <citation type="journal article" date="2020" name="Cell">
        <title>Large-Scale Comparative Analyses of Tick Genomes Elucidate Their Genetic Diversity and Vector Capacities.</title>
        <authorList>
            <consortium name="Tick Genome and Microbiome Consortium (TIGMIC)"/>
            <person name="Jia N."/>
            <person name="Wang J."/>
            <person name="Shi W."/>
            <person name="Du L."/>
            <person name="Sun Y."/>
            <person name="Zhan W."/>
            <person name="Jiang J.F."/>
            <person name="Wang Q."/>
            <person name="Zhang B."/>
            <person name="Ji P."/>
            <person name="Bell-Sakyi L."/>
            <person name="Cui X.M."/>
            <person name="Yuan T.T."/>
            <person name="Jiang B.G."/>
            <person name="Yang W.F."/>
            <person name="Lam T.T."/>
            <person name="Chang Q.C."/>
            <person name="Ding S.J."/>
            <person name="Wang X.J."/>
            <person name="Zhu J.G."/>
            <person name="Ruan X.D."/>
            <person name="Zhao L."/>
            <person name="Wei J.T."/>
            <person name="Ye R.Z."/>
            <person name="Que T.C."/>
            <person name="Du C.H."/>
            <person name="Zhou Y.H."/>
            <person name="Cheng J.X."/>
            <person name="Dai P.F."/>
            <person name="Guo W.B."/>
            <person name="Han X.H."/>
            <person name="Huang E.J."/>
            <person name="Li L.F."/>
            <person name="Wei W."/>
            <person name="Gao Y.C."/>
            <person name="Liu J.Z."/>
            <person name="Shao H.Z."/>
            <person name="Wang X."/>
            <person name="Wang C.C."/>
            <person name="Yang T.C."/>
            <person name="Huo Q.B."/>
            <person name="Li W."/>
            <person name="Chen H.Y."/>
            <person name="Chen S.E."/>
            <person name="Zhou L.G."/>
            <person name="Ni X.B."/>
            <person name="Tian J.H."/>
            <person name="Sheng Y."/>
            <person name="Liu T."/>
            <person name="Pan Y.S."/>
            <person name="Xia L.Y."/>
            <person name="Li J."/>
            <person name="Zhao F."/>
            <person name="Cao W.C."/>
        </authorList>
    </citation>
    <scope>NUCLEOTIDE SEQUENCE [LARGE SCALE GENOMIC DNA]</scope>
    <source>
        <strain evidence="1">Iper-2018</strain>
    </source>
</reference>
<organism evidence="1 2">
    <name type="scientific">Ixodes persulcatus</name>
    <name type="common">Taiga tick</name>
    <dbReference type="NCBI Taxonomy" id="34615"/>
    <lineage>
        <taxon>Eukaryota</taxon>
        <taxon>Metazoa</taxon>
        <taxon>Ecdysozoa</taxon>
        <taxon>Arthropoda</taxon>
        <taxon>Chelicerata</taxon>
        <taxon>Arachnida</taxon>
        <taxon>Acari</taxon>
        <taxon>Parasitiformes</taxon>
        <taxon>Ixodida</taxon>
        <taxon>Ixodoidea</taxon>
        <taxon>Ixodidae</taxon>
        <taxon>Ixodinae</taxon>
        <taxon>Ixodes</taxon>
    </lineage>
</organism>
<dbReference type="EMBL" id="JABSTQ010009898">
    <property type="protein sequence ID" value="KAG0425046.1"/>
    <property type="molecule type" value="Genomic_DNA"/>
</dbReference>
<proteinExistence type="predicted"/>
<protein>
    <submittedName>
        <fullName evidence="1">Uncharacterized protein</fullName>
    </submittedName>
</protein>
<evidence type="ECO:0000313" key="2">
    <source>
        <dbReference type="Proteomes" id="UP000805193"/>
    </source>
</evidence>
<name>A0AC60PWC3_IXOPE</name>
<gene>
    <name evidence="1" type="ORF">HPB47_027766</name>
</gene>
<comment type="caution">
    <text evidence="1">The sequence shown here is derived from an EMBL/GenBank/DDBJ whole genome shotgun (WGS) entry which is preliminary data.</text>
</comment>
<sequence>MPSSLIGCSYCRRRRRHSNSTVCHLVGNTVELFFSSSSNLPVMIHWLLLVCAQSPDTVQARIQKEVDDVVGSDRMPTWEDRKLMPFTMASILEITRWKVTEPIGMPRG</sequence>
<keyword evidence="2" id="KW-1185">Reference proteome</keyword>
<dbReference type="Proteomes" id="UP000805193">
    <property type="component" value="Unassembled WGS sequence"/>
</dbReference>
<evidence type="ECO:0000313" key="1">
    <source>
        <dbReference type="EMBL" id="KAG0425046.1"/>
    </source>
</evidence>